<feature type="compositionally biased region" description="Low complexity" evidence="1">
    <location>
        <begin position="158"/>
        <end position="177"/>
    </location>
</feature>
<gene>
    <name evidence="3" type="ORF">GCM10009863_64890</name>
</gene>
<dbReference type="Gene3D" id="1.10.1780.10">
    <property type="entry name" value="Clp, N-terminal domain"/>
    <property type="match status" value="2"/>
</dbReference>
<dbReference type="SUPFAM" id="SSF81923">
    <property type="entry name" value="Double Clp-N motif"/>
    <property type="match status" value="1"/>
</dbReference>
<reference evidence="4" key="1">
    <citation type="journal article" date="2019" name="Int. J. Syst. Evol. Microbiol.">
        <title>The Global Catalogue of Microorganisms (GCM) 10K type strain sequencing project: providing services to taxonomists for standard genome sequencing and annotation.</title>
        <authorList>
            <consortium name="The Broad Institute Genomics Platform"/>
            <consortium name="The Broad Institute Genome Sequencing Center for Infectious Disease"/>
            <person name="Wu L."/>
            <person name="Ma J."/>
        </authorList>
    </citation>
    <scope>NUCLEOTIDE SEQUENCE [LARGE SCALE GENOMIC DNA]</scope>
    <source>
        <strain evidence="4">JCM 16373</strain>
    </source>
</reference>
<keyword evidence="4" id="KW-1185">Reference proteome</keyword>
<evidence type="ECO:0000256" key="1">
    <source>
        <dbReference type="SAM" id="MobiDB-lite"/>
    </source>
</evidence>
<dbReference type="InterPro" id="IPR004176">
    <property type="entry name" value="Clp_R_N"/>
</dbReference>
<protein>
    <recommendedName>
        <fullName evidence="2">Clp R domain-containing protein</fullName>
    </recommendedName>
</protein>
<dbReference type="Proteomes" id="UP001501447">
    <property type="component" value="Unassembled WGS sequence"/>
</dbReference>
<dbReference type="Pfam" id="PF02861">
    <property type="entry name" value="Clp_N"/>
    <property type="match status" value="1"/>
</dbReference>
<evidence type="ECO:0000313" key="4">
    <source>
        <dbReference type="Proteomes" id="UP001501447"/>
    </source>
</evidence>
<accession>A0ABP6D9A1</accession>
<name>A0ABP6D9A1_9ACTN</name>
<dbReference type="InterPro" id="IPR036628">
    <property type="entry name" value="Clp_N_dom_sf"/>
</dbReference>
<feature type="region of interest" description="Disordered" evidence="1">
    <location>
        <begin position="158"/>
        <end position="193"/>
    </location>
</feature>
<sequence>MEATRSPDWNIVGILGAARGARSGAGGPIGSEHLLAGMTTAKGAAREALAAEGATKVALLAVLRDRMDRDEAWSADDEAEGIVTEKEILGEEGEERIRYTGAAARALTAAMAQARGEDARRFGADHLLRGLLEEDNRAVEMLGTCGISSQAVLARLDGSAGSQGSGSLAPGSEDAGSQGSGSQGSGGRGEASLDPLLHPTRDILLGHSHYRRAPLWMRWLFKLSGVNWAARPAWWVRMETYEQAHRLGSDAVGTEHVLLAILATHEVALRYPHLAGERAFGPGSRYAGGERLARLGIDYASVRSALTTGHPRLTSDARPVEQYLDETKGPDATRRPDPGPDSRSDGERTADPGTGPLVETLLGEATRARQAVHALTGPPGN</sequence>
<organism evidence="3 4">
    <name type="scientific">Streptomyces axinellae</name>
    <dbReference type="NCBI Taxonomy" id="552788"/>
    <lineage>
        <taxon>Bacteria</taxon>
        <taxon>Bacillati</taxon>
        <taxon>Actinomycetota</taxon>
        <taxon>Actinomycetes</taxon>
        <taxon>Kitasatosporales</taxon>
        <taxon>Streptomycetaceae</taxon>
        <taxon>Streptomyces</taxon>
    </lineage>
</organism>
<feature type="compositionally biased region" description="Basic and acidic residues" evidence="1">
    <location>
        <begin position="313"/>
        <end position="350"/>
    </location>
</feature>
<feature type="compositionally biased region" description="Gly residues" evidence="1">
    <location>
        <begin position="178"/>
        <end position="189"/>
    </location>
</feature>
<feature type="domain" description="Clp R" evidence="2">
    <location>
        <begin position="98"/>
        <end position="163"/>
    </location>
</feature>
<proteinExistence type="predicted"/>
<dbReference type="RefSeq" id="WP_344570653.1">
    <property type="nucleotide sequence ID" value="NZ_BAAARJ010000034.1"/>
</dbReference>
<dbReference type="EMBL" id="BAAARJ010000034">
    <property type="protein sequence ID" value="GAA2638989.1"/>
    <property type="molecule type" value="Genomic_DNA"/>
</dbReference>
<comment type="caution">
    <text evidence="3">The sequence shown here is derived from an EMBL/GenBank/DDBJ whole genome shotgun (WGS) entry which is preliminary data.</text>
</comment>
<evidence type="ECO:0000313" key="3">
    <source>
        <dbReference type="EMBL" id="GAA2638989.1"/>
    </source>
</evidence>
<feature type="region of interest" description="Disordered" evidence="1">
    <location>
        <begin position="310"/>
        <end position="358"/>
    </location>
</feature>
<evidence type="ECO:0000259" key="2">
    <source>
        <dbReference type="Pfam" id="PF02861"/>
    </source>
</evidence>